<dbReference type="PANTHER" id="PTHR37306:SF1">
    <property type="entry name" value="COLICIN V PRODUCTION PROTEIN"/>
    <property type="match status" value="1"/>
</dbReference>
<evidence type="ECO:0000313" key="6">
    <source>
        <dbReference type="EMBL" id="GAT61504.1"/>
    </source>
</evidence>
<keyword evidence="3 5" id="KW-1133">Transmembrane helix</keyword>
<dbReference type="GO" id="GO:0009403">
    <property type="term" value="P:toxin biosynthetic process"/>
    <property type="evidence" value="ECO:0007669"/>
    <property type="project" value="InterPro"/>
</dbReference>
<dbReference type="STRING" id="681398.PJIAN_183"/>
<comment type="subcellular location">
    <subcellularLocation>
        <location evidence="1">Membrane</location>
        <topology evidence="1">Multi-pass membrane protein</topology>
    </subcellularLocation>
</comment>
<evidence type="ECO:0000256" key="3">
    <source>
        <dbReference type="ARBA" id="ARBA00022989"/>
    </source>
</evidence>
<keyword evidence="7" id="KW-1185">Reference proteome</keyword>
<dbReference type="Pfam" id="PF02674">
    <property type="entry name" value="Colicin_V"/>
    <property type="match status" value="1"/>
</dbReference>
<reference evidence="7" key="1">
    <citation type="submission" date="2016-04" db="EMBL/GenBank/DDBJ databases">
        <title>Draft genome sequence of Paludibacter jiangxiensis strain NM7.</title>
        <authorList>
            <person name="Qiu Y."/>
            <person name="Matsuura N."/>
            <person name="Ohashi A."/>
            <person name="Tourlousse M.D."/>
            <person name="Sekiguchi Y."/>
        </authorList>
    </citation>
    <scope>NUCLEOTIDE SEQUENCE [LARGE SCALE GENOMIC DNA]</scope>
    <source>
        <strain evidence="7">NM7</strain>
    </source>
</reference>
<dbReference type="PANTHER" id="PTHR37306">
    <property type="entry name" value="COLICIN V PRODUCTION PROTEIN"/>
    <property type="match status" value="1"/>
</dbReference>
<comment type="caution">
    <text evidence="6">The sequence shown here is derived from an EMBL/GenBank/DDBJ whole genome shotgun (WGS) entry which is preliminary data.</text>
</comment>
<evidence type="ECO:0000313" key="7">
    <source>
        <dbReference type="Proteomes" id="UP000076586"/>
    </source>
</evidence>
<feature type="transmembrane region" description="Helical" evidence="5">
    <location>
        <begin position="64"/>
        <end position="83"/>
    </location>
</feature>
<proteinExistence type="predicted"/>
<evidence type="ECO:0000256" key="4">
    <source>
        <dbReference type="ARBA" id="ARBA00023136"/>
    </source>
</evidence>
<dbReference type="EMBL" id="BDCR01000001">
    <property type="protein sequence ID" value="GAT61504.1"/>
    <property type="molecule type" value="Genomic_DNA"/>
</dbReference>
<sequence>MSTLDCFFLVLMGVGMIFGFIKGAFRLLATLAGIVLGIYFARFFYQPVASFLEMLLHLSPKVALPLSFFILFVGVGLGLYLLGRMMTKVSKAVALSWLNRLCGGAIGVLQVALVLGVLINVYSSAHHKVTGKEAENAPGSLLYKPLKQFPDLVLPYMDFDKWNKPPTAGKNANDAASVS</sequence>
<dbReference type="AlphaFoldDB" id="A0A170Y433"/>
<name>A0A170Y433_9BACT</name>
<keyword evidence="2 5" id="KW-0812">Transmembrane</keyword>
<evidence type="ECO:0000256" key="2">
    <source>
        <dbReference type="ARBA" id="ARBA00022692"/>
    </source>
</evidence>
<gene>
    <name evidence="6" type="ORF">PJIAN_183</name>
</gene>
<dbReference type="OrthoDB" id="9799585at2"/>
<dbReference type="InterPro" id="IPR003825">
    <property type="entry name" value="Colicin-V_CvpA"/>
</dbReference>
<organism evidence="6 7">
    <name type="scientific">Paludibacter jiangxiensis</name>
    <dbReference type="NCBI Taxonomy" id="681398"/>
    <lineage>
        <taxon>Bacteria</taxon>
        <taxon>Pseudomonadati</taxon>
        <taxon>Bacteroidota</taxon>
        <taxon>Bacteroidia</taxon>
        <taxon>Bacteroidales</taxon>
        <taxon>Paludibacteraceae</taxon>
        <taxon>Paludibacter</taxon>
    </lineage>
</organism>
<keyword evidence="4 5" id="KW-0472">Membrane</keyword>
<evidence type="ECO:0000256" key="1">
    <source>
        <dbReference type="ARBA" id="ARBA00004141"/>
    </source>
</evidence>
<dbReference type="RefSeq" id="WP_068701062.1">
    <property type="nucleotide sequence ID" value="NZ_BDCR01000001.1"/>
</dbReference>
<feature type="transmembrane region" description="Helical" evidence="5">
    <location>
        <begin position="103"/>
        <end position="122"/>
    </location>
</feature>
<feature type="transmembrane region" description="Helical" evidence="5">
    <location>
        <begin position="7"/>
        <end position="25"/>
    </location>
</feature>
<dbReference type="Proteomes" id="UP000076586">
    <property type="component" value="Unassembled WGS sequence"/>
</dbReference>
<reference evidence="7" key="2">
    <citation type="journal article" date="2017" name="Genome Announc.">
        <title>Draft genome sequence of Paludibacter jiangxiensis NM7(T), a propionate-producing fermentative bacterium.</title>
        <authorList>
            <person name="Qiu Y.-L."/>
            <person name="Tourlousse D.M."/>
            <person name="Matsuura N."/>
            <person name="Ohashi A."/>
            <person name="Sekiguchi Y."/>
        </authorList>
    </citation>
    <scope>NUCLEOTIDE SEQUENCE [LARGE SCALE GENOMIC DNA]</scope>
    <source>
        <strain evidence="7">NM7</strain>
    </source>
</reference>
<protein>
    <submittedName>
        <fullName evidence="6">Membrane protein required for colicin V production</fullName>
    </submittedName>
</protein>
<dbReference type="GO" id="GO:0016020">
    <property type="term" value="C:membrane"/>
    <property type="evidence" value="ECO:0007669"/>
    <property type="project" value="UniProtKB-SubCell"/>
</dbReference>
<evidence type="ECO:0000256" key="5">
    <source>
        <dbReference type="SAM" id="Phobius"/>
    </source>
</evidence>
<accession>A0A170Y433</accession>